<sequence>MTTQTAKPTALDSFIAKAGEFDALLQRLQQMRDDHFGASPDVVTWGHVGDVTRYVTALKEVTDAYFKEGEYAE</sequence>
<dbReference type="RefSeq" id="WP_153429457.1">
    <property type="nucleotide sequence ID" value="NZ_WIWJ01000009.1"/>
</dbReference>
<dbReference type="EMBL" id="WIWJ01000009">
    <property type="protein sequence ID" value="MQT46489.1"/>
    <property type="molecule type" value="Genomic_DNA"/>
</dbReference>
<protein>
    <submittedName>
        <fullName evidence="1">Uncharacterized protein</fullName>
    </submittedName>
</protein>
<reference evidence="1 2" key="1">
    <citation type="submission" date="2019-10" db="EMBL/GenBank/DDBJ databases">
        <title>Evaluation of single-gene subtyping targets for Pseudomonas.</title>
        <authorList>
            <person name="Reichler S.J."/>
            <person name="Orsi R.H."/>
            <person name="Wiedmann M."/>
            <person name="Martin N.H."/>
            <person name="Murphy S.I."/>
        </authorList>
    </citation>
    <scope>NUCLEOTIDE SEQUENCE [LARGE SCALE GENOMIC DNA]</scope>
    <source>
        <strain evidence="1 2">FSL R10-3257</strain>
    </source>
</reference>
<proteinExistence type="predicted"/>
<comment type="caution">
    <text evidence="1">The sequence shown here is derived from an EMBL/GenBank/DDBJ whole genome shotgun (WGS) entry which is preliminary data.</text>
</comment>
<accession>A0A7X2BHP4</accession>
<evidence type="ECO:0000313" key="1">
    <source>
        <dbReference type="EMBL" id="MQT46489.1"/>
    </source>
</evidence>
<organism evidence="1 2">
    <name type="scientific">Pseudomonas helleri</name>
    <dbReference type="NCBI Taxonomy" id="1608996"/>
    <lineage>
        <taxon>Bacteria</taxon>
        <taxon>Pseudomonadati</taxon>
        <taxon>Pseudomonadota</taxon>
        <taxon>Gammaproteobacteria</taxon>
        <taxon>Pseudomonadales</taxon>
        <taxon>Pseudomonadaceae</taxon>
        <taxon>Pseudomonas</taxon>
    </lineage>
</organism>
<gene>
    <name evidence="1" type="ORF">GHO40_07075</name>
</gene>
<dbReference type="AlphaFoldDB" id="A0A7X2BHP4"/>
<evidence type="ECO:0000313" key="2">
    <source>
        <dbReference type="Proteomes" id="UP000441404"/>
    </source>
</evidence>
<name>A0A7X2BHP4_9PSED</name>
<dbReference type="Proteomes" id="UP000441404">
    <property type="component" value="Unassembled WGS sequence"/>
</dbReference>